<evidence type="ECO:0000313" key="1">
    <source>
        <dbReference type="EMBL" id="KAJ8629021.1"/>
    </source>
</evidence>
<dbReference type="EMBL" id="CM056815">
    <property type="protein sequence ID" value="KAJ8629021.1"/>
    <property type="molecule type" value="Genomic_DNA"/>
</dbReference>
<accession>A0ACC2L682</accession>
<evidence type="ECO:0000313" key="2">
    <source>
        <dbReference type="Proteomes" id="UP001234297"/>
    </source>
</evidence>
<dbReference type="Proteomes" id="UP001234297">
    <property type="component" value="Chromosome 7"/>
</dbReference>
<reference evidence="1 2" key="1">
    <citation type="journal article" date="2022" name="Hortic Res">
        <title>A haplotype resolved chromosomal level avocado genome allows analysis of novel avocado genes.</title>
        <authorList>
            <person name="Nath O."/>
            <person name="Fletcher S.J."/>
            <person name="Hayward A."/>
            <person name="Shaw L.M."/>
            <person name="Masouleh A.K."/>
            <person name="Furtado A."/>
            <person name="Henry R.J."/>
            <person name="Mitter N."/>
        </authorList>
    </citation>
    <scope>NUCLEOTIDE SEQUENCE [LARGE SCALE GENOMIC DNA]</scope>
    <source>
        <strain evidence="2">cv. Hass</strain>
    </source>
</reference>
<organism evidence="1 2">
    <name type="scientific">Persea americana</name>
    <name type="common">Avocado</name>
    <dbReference type="NCBI Taxonomy" id="3435"/>
    <lineage>
        <taxon>Eukaryota</taxon>
        <taxon>Viridiplantae</taxon>
        <taxon>Streptophyta</taxon>
        <taxon>Embryophyta</taxon>
        <taxon>Tracheophyta</taxon>
        <taxon>Spermatophyta</taxon>
        <taxon>Magnoliopsida</taxon>
        <taxon>Magnoliidae</taxon>
        <taxon>Laurales</taxon>
        <taxon>Lauraceae</taxon>
        <taxon>Persea</taxon>
    </lineage>
</organism>
<keyword evidence="2" id="KW-1185">Reference proteome</keyword>
<sequence>MGGTSGGAQANYVQRQGFHLNGKAQHGPEISEENRIGERRLLLLEANREENSPLGWWNFKYIPKEEKDTVIYERVNYPYPGDKEAMDAFIASGGLRGTAIGPQGFFDPREDSENYHKEWQKKRYEQEAKKLWFRMKNEVISELQEKGFDNE</sequence>
<gene>
    <name evidence="1" type="ORF">MRB53_022344</name>
</gene>
<name>A0ACC2L682_PERAE</name>
<proteinExistence type="predicted"/>
<protein>
    <submittedName>
        <fullName evidence="1">Uncharacterized protein</fullName>
    </submittedName>
</protein>
<comment type="caution">
    <text evidence="1">The sequence shown here is derived from an EMBL/GenBank/DDBJ whole genome shotgun (WGS) entry which is preliminary data.</text>
</comment>